<organism evidence="2 3">
    <name type="scientific">Phreatobacter cathodiphilus</name>
    <dbReference type="NCBI Taxonomy" id="1868589"/>
    <lineage>
        <taxon>Bacteria</taxon>
        <taxon>Pseudomonadati</taxon>
        <taxon>Pseudomonadota</taxon>
        <taxon>Alphaproteobacteria</taxon>
        <taxon>Hyphomicrobiales</taxon>
        <taxon>Phreatobacteraceae</taxon>
        <taxon>Phreatobacter</taxon>
    </lineage>
</organism>
<evidence type="ECO:0000313" key="2">
    <source>
        <dbReference type="EMBL" id="AVO46137.1"/>
    </source>
</evidence>
<accession>A0A2S0NDL5</accession>
<name>A0A2S0NDL5_9HYPH</name>
<dbReference type="KEGG" id="phr:C6569_14270"/>
<dbReference type="AlphaFoldDB" id="A0A2S0NDL5"/>
<dbReference type="EMBL" id="CP027668">
    <property type="protein sequence ID" value="AVO46137.1"/>
    <property type="molecule type" value="Genomic_DNA"/>
</dbReference>
<protein>
    <submittedName>
        <fullName evidence="2">Uncharacterized protein</fullName>
    </submittedName>
</protein>
<dbReference type="OrthoDB" id="4058760at2"/>
<feature type="transmembrane region" description="Helical" evidence="1">
    <location>
        <begin position="239"/>
        <end position="260"/>
    </location>
</feature>
<keyword evidence="1" id="KW-0812">Transmembrane</keyword>
<feature type="transmembrane region" description="Helical" evidence="1">
    <location>
        <begin position="127"/>
        <end position="153"/>
    </location>
</feature>
<proteinExistence type="predicted"/>
<feature type="transmembrane region" description="Helical" evidence="1">
    <location>
        <begin position="295"/>
        <end position="315"/>
    </location>
</feature>
<feature type="transmembrane region" description="Helical" evidence="1">
    <location>
        <begin position="173"/>
        <end position="193"/>
    </location>
</feature>
<keyword evidence="1" id="KW-0472">Membrane</keyword>
<dbReference type="RefSeq" id="WP_106749478.1">
    <property type="nucleotide sequence ID" value="NZ_CP027668.1"/>
</dbReference>
<evidence type="ECO:0000313" key="3">
    <source>
        <dbReference type="Proteomes" id="UP000237889"/>
    </source>
</evidence>
<keyword evidence="3" id="KW-1185">Reference proteome</keyword>
<keyword evidence="1" id="KW-1133">Transmembrane helix</keyword>
<gene>
    <name evidence="2" type="ORF">C6569_14270</name>
</gene>
<sequence length="641" mass="69435">MADPTPVDKQQEKAVPPPAPRTAVLVFHGIGDQRPMETMLGVANAVLGEPEDAGAIGRWIKPYVGKDGFFDLKSVSTKAIGGEGRRYDFFELYWADQMSGTRLVAVLLWLCDLAKRDRSALPRDATWLWYAVVGLMTGAMMATVHLAWVIGLTLTGTSTAALQQRAVEAAEPVAAAFLVLGAVASVVAGFCLAKGVPAALAVFAAFAVLAFVGYWNGIVLLTLVPVLAGLFIFLGTRAAIGGMLVVAGVALGIVLWGPFLSLTVGIRAASGSVVDVQTAFDLIFLTVMFKAAAPWLLGFLALFLALAAIFLVPYVGDCARYLRDAPDNIEARNRIRQLGLEVLTDLHQRRSGGRPRYDRIVVVSHSLGTVIAYDVLRAFFVKQMSSLQLTDMTAAALRPIDTMPDDALRKTTFRLAETDSGLTWEPESGPRAGTALTYQAVVRWAFEVFCREQRTGFANGLTASPWRISDFVTLGSPLTLAALLLTDDGDPKTLGKKVKLREFPVAPPAESPGEKGRVLFREGSADDRHVPDVPERLQHSAMFALTCWTNLYFSQRFVVKGDFIGGPINDKLSPGTVNVPLRTTLLGGYFNHTHYWKREPGRKAETEHIRALALAVLGEPAFRRVIAARASQAGVQQGEKK</sequence>
<evidence type="ECO:0000256" key="1">
    <source>
        <dbReference type="SAM" id="Phobius"/>
    </source>
</evidence>
<dbReference type="Proteomes" id="UP000237889">
    <property type="component" value="Chromosome"/>
</dbReference>
<feature type="transmembrane region" description="Helical" evidence="1">
    <location>
        <begin position="200"/>
        <end position="233"/>
    </location>
</feature>
<reference evidence="2 3" key="1">
    <citation type="submission" date="2018-03" db="EMBL/GenBank/DDBJ databases">
        <title>Genome sequencing of Phreatobacter sp.</title>
        <authorList>
            <person name="Kim S.-J."/>
            <person name="Heo J."/>
            <person name="Kwon S.-W."/>
        </authorList>
    </citation>
    <scope>NUCLEOTIDE SEQUENCE [LARGE SCALE GENOMIC DNA]</scope>
    <source>
        <strain evidence="2 3">S-12</strain>
    </source>
</reference>